<dbReference type="Gene3D" id="3.40.30.10">
    <property type="entry name" value="Glutaredoxin"/>
    <property type="match status" value="1"/>
</dbReference>
<name>A0AAY4CJC0_9TELE</name>
<organism evidence="4 5">
    <name type="scientific">Denticeps clupeoides</name>
    <name type="common">denticle herring</name>
    <dbReference type="NCBI Taxonomy" id="299321"/>
    <lineage>
        <taxon>Eukaryota</taxon>
        <taxon>Metazoa</taxon>
        <taxon>Chordata</taxon>
        <taxon>Craniata</taxon>
        <taxon>Vertebrata</taxon>
        <taxon>Euteleostomi</taxon>
        <taxon>Actinopterygii</taxon>
        <taxon>Neopterygii</taxon>
        <taxon>Teleostei</taxon>
        <taxon>Clupei</taxon>
        <taxon>Clupeiformes</taxon>
        <taxon>Denticipitoidei</taxon>
        <taxon>Denticipitidae</taxon>
        <taxon>Denticeps</taxon>
    </lineage>
</organism>
<dbReference type="InterPro" id="IPR036249">
    <property type="entry name" value="Thioredoxin-like_sf"/>
</dbReference>
<dbReference type="RefSeq" id="XP_028847391.1">
    <property type="nucleotide sequence ID" value="XM_028991558.1"/>
</dbReference>
<feature type="chain" id="PRO_5044229825" evidence="3">
    <location>
        <begin position="21"/>
        <end position="161"/>
    </location>
</feature>
<dbReference type="InterPro" id="IPR051099">
    <property type="entry name" value="AGR/TXD"/>
</dbReference>
<gene>
    <name evidence="4" type="primary">agr1</name>
</gene>
<evidence type="ECO:0000256" key="3">
    <source>
        <dbReference type="SAM" id="SignalP"/>
    </source>
</evidence>
<dbReference type="GeneID" id="114796986"/>
<dbReference type="Proteomes" id="UP000694580">
    <property type="component" value="Chromosome 9"/>
</dbReference>
<dbReference type="Ensembl" id="ENSDCDT00010040604.1">
    <property type="protein sequence ID" value="ENSDCDP00010032719.1"/>
    <property type="gene ID" value="ENSDCDG00010020952.1"/>
</dbReference>
<feature type="signal peptide" evidence="3">
    <location>
        <begin position="1"/>
        <end position="20"/>
    </location>
</feature>
<dbReference type="GeneTree" id="ENSGT00530000063273"/>
<sequence length="161" mass="18855">MLHWSHYIFILLVLFDVSSSQRKSQKKSLSRGWGDGIVWVPSYMEGLEKMKESNKPLMVIHHLDNCPFSQELKKAFVEYKDIQEMAKADFIMFNTLNETTDKNLAPDGYYVPRILFIDPSMTVRADIVSRYSNRLYAYEPNDMELLLSNMKKAKLLLHNEL</sequence>
<accession>A0AAY4CJC0</accession>
<evidence type="ECO:0000256" key="2">
    <source>
        <dbReference type="ARBA" id="ARBA00038124"/>
    </source>
</evidence>
<evidence type="ECO:0000313" key="5">
    <source>
        <dbReference type="Proteomes" id="UP000694580"/>
    </source>
</evidence>
<dbReference type="PANTHER" id="PTHR15337:SF5">
    <property type="entry name" value="ANTERIOR GRADIENT PROTEIN 3"/>
    <property type="match status" value="1"/>
</dbReference>
<reference evidence="4" key="2">
    <citation type="submission" date="2025-08" db="UniProtKB">
        <authorList>
            <consortium name="Ensembl"/>
        </authorList>
    </citation>
    <scope>IDENTIFICATION</scope>
</reference>
<dbReference type="Pfam" id="PF13899">
    <property type="entry name" value="Thioredoxin_7"/>
    <property type="match status" value="1"/>
</dbReference>
<dbReference type="PANTHER" id="PTHR15337">
    <property type="entry name" value="ANTERIOR GRADIENT PROTEIN-RELATED"/>
    <property type="match status" value="1"/>
</dbReference>
<dbReference type="SUPFAM" id="SSF52833">
    <property type="entry name" value="Thioredoxin-like"/>
    <property type="match status" value="1"/>
</dbReference>
<dbReference type="GO" id="GO:0005783">
    <property type="term" value="C:endoplasmic reticulum"/>
    <property type="evidence" value="ECO:0007669"/>
    <property type="project" value="TreeGrafter"/>
</dbReference>
<dbReference type="FunFam" id="3.40.30.10:FF:000036">
    <property type="entry name" value="anterior gradient protein 2 homolog"/>
    <property type="match status" value="1"/>
</dbReference>
<reference evidence="4 5" key="1">
    <citation type="submission" date="2020-06" db="EMBL/GenBank/DDBJ databases">
        <authorList>
            <consortium name="Wellcome Sanger Institute Data Sharing"/>
        </authorList>
    </citation>
    <scope>NUCLEOTIDE SEQUENCE [LARGE SCALE GENOMIC DNA]</scope>
</reference>
<proteinExistence type="inferred from homology"/>
<evidence type="ECO:0000256" key="1">
    <source>
        <dbReference type="ARBA" id="ARBA00022729"/>
    </source>
</evidence>
<protein>
    <submittedName>
        <fullName evidence="4">Uncharacterized protein</fullName>
    </submittedName>
</protein>
<comment type="similarity">
    <text evidence="2">Belongs to the AGR family.</text>
</comment>
<keyword evidence="1 3" id="KW-0732">Signal</keyword>
<keyword evidence="5" id="KW-1185">Reference proteome</keyword>
<reference evidence="4" key="3">
    <citation type="submission" date="2025-09" db="UniProtKB">
        <authorList>
            <consortium name="Ensembl"/>
        </authorList>
    </citation>
    <scope>IDENTIFICATION</scope>
</reference>
<evidence type="ECO:0000313" key="4">
    <source>
        <dbReference type="Ensembl" id="ENSDCDP00010032719.1"/>
    </source>
</evidence>
<dbReference type="AlphaFoldDB" id="A0AAY4CJC0"/>